<proteinExistence type="predicted"/>
<accession>A0A6C0JR43</accession>
<dbReference type="SUPFAM" id="SSF57667">
    <property type="entry name" value="beta-beta-alpha zinc fingers"/>
    <property type="match status" value="1"/>
</dbReference>
<dbReference type="AlphaFoldDB" id="A0A6C0JR43"/>
<sequence length="309" mass="36351">MVENCSLLFFKCAVCNYETNKKYNLERHHIAKHNNITSDKNGFAKTGKIVHPNGKIVHPKRKNVHPNEKIVHHLENICKKCNKTYKTLKSLIKHEETCKGIDDLTCPRCMISFSSRSSKSNHIKRNNCKPRSIIYARKTNLENETINYNTINNIESQYNIGTQNNVTNNIYVNNYGNERIDYLNYEKMLEIFKKAYDIPSLLTKEIHFNEEFPENNNIKDSDKNNYALVKMKEEYILEDLNALAEELVKKNSTQIQKFAIENKEEICTNIETQKYQDMVELLLNFILLKEPLEHYKNQIKKIKDLIKNN</sequence>
<evidence type="ECO:0000313" key="2">
    <source>
        <dbReference type="EMBL" id="QHU07150.1"/>
    </source>
</evidence>
<feature type="domain" description="C2H2-type" evidence="1">
    <location>
        <begin position="104"/>
        <end position="124"/>
    </location>
</feature>
<reference evidence="2" key="1">
    <citation type="journal article" date="2020" name="Nature">
        <title>Giant virus diversity and host interactions through global metagenomics.</title>
        <authorList>
            <person name="Schulz F."/>
            <person name="Roux S."/>
            <person name="Paez-Espino D."/>
            <person name="Jungbluth S."/>
            <person name="Walsh D.A."/>
            <person name="Denef V.J."/>
            <person name="McMahon K.D."/>
            <person name="Konstantinidis K.T."/>
            <person name="Eloe-Fadrosh E.A."/>
            <person name="Kyrpides N.C."/>
            <person name="Woyke T."/>
        </authorList>
    </citation>
    <scope>NUCLEOTIDE SEQUENCE</scope>
    <source>
        <strain evidence="2">GVMAG-S-1040241-154</strain>
    </source>
</reference>
<dbReference type="InterPro" id="IPR036236">
    <property type="entry name" value="Znf_C2H2_sf"/>
</dbReference>
<dbReference type="InterPro" id="IPR013087">
    <property type="entry name" value="Znf_C2H2_type"/>
</dbReference>
<organism evidence="2">
    <name type="scientific">viral metagenome</name>
    <dbReference type="NCBI Taxonomy" id="1070528"/>
    <lineage>
        <taxon>unclassified sequences</taxon>
        <taxon>metagenomes</taxon>
        <taxon>organismal metagenomes</taxon>
    </lineage>
</organism>
<name>A0A6C0JR43_9ZZZZ</name>
<dbReference type="EMBL" id="MN740684">
    <property type="protein sequence ID" value="QHU07150.1"/>
    <property type="molecule type" value="Genomic_DNA"/>
</dbReference>
<evidence type="ECO:0000259" key="1">
    <source>
        <dbReference type="SMART" id="SM00355"/>
    </source>
</evidence>
<dbReference type="Pfam" id="PF00096">
    <property type="entry name" value="zf-C2H2"/>
    <property type="match status" value="1"/>
</dbReference>
<dbReference type="Gene3D" id="3.30.160.60">
    <property type="entry name" value="Classic Zinc Finger"/>
    <property type="match status" value="1"/>
</dbReference>
<feature type="domain" description="C2H2-type" evidence="1">
    <location>
        <begin position="76"/>
        <end position="96"/>
    </location>
</feature>
<feature type="domain" description="C2H2-type" evidence="1">
    <location>
        <begin position="10"/>
        <end position="33"/>
    </location>
</feature>
<dbReference type="SMART" id="SM00355">
    <property type="entry name" value="ZnF_C2H2"/>
    <property type="match status" value="3"/>
</dbReference>
<protein>
    <recommendedName>
        <fullName evidence="1">C2H2-type domain-containing protein</fullName>
    </recommendedName>
</protein>